<proteinExistence type="predicted"/>
<comment type="caution">
    <text evidence="3">The sequence shown here is derived from an EMBL/GenBank/DDBJ whole genome shotgun (WGS) entry which is preliminary data.</text>
</comment>
<dbReference type="SUPFAM" id="SSF48403">
    <property type="entry name" value="Ankyrin repeat"/>
    <property type="match status" value="1"/>
</dbReference>
<name>A0ABR3WM43_9PEZI</name>
<dbReference type="EMBL" id="JAWRVE010000066">
    <property type="protein sequence ID" value="KAL1864707.1"/>
    <property type="molecule type" value="Genomic_DNA"/>
</dbReference>
<reference evidence="3 4" key="1">
    <citation type="journal article" date="2024" name="IMA Fungus">
        <title>IMA Genome - F19 : A genome assembly and annotation guide to empower mycologists, including annotated draft genome sequences of Ceratocystis pirilliformis, Diaporthe australafricana, Fusarium ophioides, Paecilomyces lecythidis, and Sporothrix stenoceras.</title>
        <authorList>
            <person name="Aylward J."/>
            <person name="Wilson A.M."/>
            <person name="Visagie C.M."/>
            <person name="Spraker J."/>
            <person name="Barnes I."/>
            <person name="Buitendag C."/>
            <person name="Ceriani C."/>
            <person name="Del Mar Angel L."/>
            <person name="du Plessis D."/>
            <person name="Fuchs T."/>
            <person name="Gasser K."/>
            <person name="Kramer D."/>
            <person name="Li W."/>
            <person name="Munsamy K."/>
            <person name="Piso A."/>
            <person name="Price J.L."/>
            <person name="Sonnekus B."/>
            <person name="Thomas C."/>
            <person name="van der Nest A."/>
            <person name="van Dijk A."/>
            <person name="van Heerden A."/>
            <person name="van Vuuren N."/>
            <person name="Yilmaz N."/>
            <person name="Duong T.A."/>
            <person name="van der Merwe N.A."/>
            <person name="Wingfield M.J."/>
            <person name="Wingfield B.D."/>
        </authorList>
    </citation>
    <scope>NUCLEOTIDE SEQUENCE [LARGE SCALE GENOMIC DNA]</scope>
    <source>
        <strain evidence="3 4">CMW 18300</strain>
    </source>
</reference>
<protein>
    <recommendedName>
        <fullName evidence="2">Peptidase S8/S53 domain-containing protein</fullName>
    </recommendedName>
</protein>
<dbReference type="InterPro" id="IPR036852">
    <property type="entry name" value="Peptidase_S8/S53_dom_sf"/>
</dbReference>
<evidence type="ECO:0000256" key="1">
    <source>
        <dbReference type="SAM" id="MobiDB-lite"/>
    </source>
</evidence>
<feature type="region of interest" description="Disordered" evidence="1">
    <location>
        <begin position="378"/>
        <end position="401"/>
    </location>
</feature>
<organism evidence="3 4">
    <name type="scientific">Diaporthe australafricana</name>
    <dbReference type="NCBI Taxonomy" id="127596"/>
    <lineage>
        <taxon>Eukaryota</taxon>
        <taxon>Fungi</taxon>
        <taxon>Dikarya</taxon>
        <taxon>Ascomycota</taxon>
        <taxon>Pezizomycotina</taxon>
        <taxon>Sordariomycetes</taxon>
        <taxon>Sordariomycetidae</taxon>
        <taxon>Diaporthales</taxon>
        <taxon>Diaporthaceae</taxon>
        <taxon>Diaporthe</taxon>
    </lineage>
</organism>
<dbReference type="Proteomes" id="UP001583177">
    <property type="component" value="Unassembled WGS sequence"/>
</dbReference>
<evidence type="ECO:0000313" key="3">
    <source>
        <dbReference type="EMBL" id="KAL1864707.1"/>
    </source>
</evidence>
<sequence>MIEFDDSDSDTSLGIREDVGFGDLTQSDEAPTVEAHSDELDIWNQLPIQGRWDQVMKILKDQGRRCRWDDQCGDPETQNFLEGYKKDGLNFKDDSDPRSPTVLHMLAKDFDRSGFASLDEKSRSRIIVFLLDHQRSESTGQAGHKTNYGEDPVLIVALRNDNKDFIRCVLRHCRNSAGYLLDACDVEGTNSLHHIFKEHFPRAVGDYFSKRRGKKLDLKTTYTMVLSLADLARPETIAAQDRLGNTPLHYAMDYTLCRIPTDNHPKIVSQLIAVGDRLLSKNAKSSQFNKEKDPESPYLYFLRTKNAYLMDLQSKQSSGLATQDPRLSAPIAHKGTASDRDSKAQSPKDGIVLRIKRADESRGPNGGWKATKLGAVNERDTSGKGKPTTFPSAQRTTPGYVTEETASETEELGFEDGRSVQSLLRHPQNFGPSRNMTVYAVQIPTLSSKPDDVSYQQPNEAYKGSTKSTQKNVQTFQMIDDVEGCKIAAEEIRHRLKLHYIRTRSDIDAKDLLYGKVASDKNLYFDATHLRGGIANEVAELISMLSKPGGFEDTLSYVHLPSLSLEEGRDSLVTVFDTLAKFGVRNILHLRVDDMYENAPSHSDAAIERSIRGADSFRADVGRTEVEINVEICRDWIKLDLSIDVIRASSPNVVKVHLYWSGNQTVLRGWACNEGIPRLYIESGEKMKTIVLHASRGLESSERMSKSLQLFQDEIKERTKGEVTVIIGKPVSSKTAGLQGQPLQSGVGNSKIPPEHDWVKSMENFRRSLVFIHRNMPKQIQPRRIKVALIDDGVHLSDLNTYNESVQVTGLSYGTPEVSAEGTMIGQSWHQSTHGHGTIMANMFVRLNPWVILHVIRIQDQFDNAHHGSGVIKIHAQSAAEAIRAAIIREVEIISMSWTVRDVSKVDTNTRAPNDYEKKSIESLKEALDDAKARNILMFCSAADDVQARITESLPYAQAQNYIFRIGAAGASGQRDMSSEDHPHINWFFPGNEVAEAEDPRSKKILEYHSGSSVSTALSAGLASLIMYLPRLMQAYHEQIGGRESDTASRFATQAECLQMRDNMRKAFDNIRDESHEDKKFLPVWHLFGRRAVRILESRSPGTEESNAWGILGEVVTELCFKLNS</sequence>
<evidence type="ECO:0000313" key="4">
    <source>
        <dbReference type="Proteomes" id="UP001583177"/>
    </source>
</evidence>
<feature type="domain" description="Peptidase S8/S53" evidence="2">
    <location>
        <begin position="785"/>
        <end position="1027"/>
    </location>
</feature>
<gene>
    <name evidence="3" type="ORF">Daus18300_007509</name>
</gene>
<dbReference type="Pfam" id="PF00082">
    <property type="entry name" value="Peptidase_S8"/>
    <property type="match status" value="1"/>
</dbReference>
<feature type="compositionally biased region" description="Polar residues" evidence="1">
    <location>
        <begin position="389"/>
        <end position="399"/>
    </location>
</feature>
<dbReference type="InterPro" id="IPR036770">
    <property type="entry name" value="Ankyrin_rpt-contain_sf"/>
</dbReference>
<accession>A0ABR3WM43</accession>
<dbReference type="Gene3D" id="1.25.40.20">
    <property type="entry name" value="Ankyrin repeat-containing domain"/>
    <property type="match status" value="1"/>
</dbReference>
<dbReference type="SUPFAM" id="SSF52743">
    <property type="entry name" value="Subtilisin-like"/>
    <property type="match status" value="1"/>
</dbReference>
<feature type="region of interest" description="Disordered" evidence="1">
    <location>
        <begin position="331"/>
        <end position="351"/>
    </location>
</feature>
<keyword evidence="4" id="KW-1185">Reference proteome</keyword>
<dbReference type="Gene3D" id="3.40.50.200">
    <property type="entry name" value="Peptidase S8/S53 domain"/>
    <property type="match status" value="1"/>
</dbReference>
<feature type="region of interest" description="Disordered" evidence="1">
    <location>
        <begin position="1"/>
        <end position="25"/>
    </location>
</feature>
<dbReference type="InterPro" id="IPR000209">
    <property type="entry name" value="Peptidase_S8/S53_dom"/>
</dbReference>
<evidence type="ECO:0000259" key="2">
    <source>
        <dbReference type="Pfam" id="PF00082"/>
    </source>
</evidence>